<reference evidence="3" key="1">
    <citation type="submission" date="2021-03" db="EMBL/GenBank/DDBJ databases">
        <authorList>
            <person name="Bekaert M."/>
        </authorList>
    </citation>
    <scope>NUCLEOTIDE SEQUENCE</scope>
</reference>
<gene>
    <name evidence="3" type="ORF">MEDL_66364</name>
</gene>
<sequence length="427" mass="47293">MKEHLVEPKISVGTVMKRSFEEDNLDIQDLDLSLEMLFEESKEIQQNTPENTPEEVMGSAETINRIEEIIVDRVTAASIAVPVVISKIATNAVNDTGAEVTVLSEKLYDQIPESKRPKLSRAARNWEVAEAGKNLTTGGITEVEVNLGSEIFKWPVYVEPIEENKLLGCDLIDEMKVARVGEKDTNSGLIIDKEEDRSMFLSTRDSIIESVLADTEKPMIACTQDMHVCKDNSTCASNKDIQTDKVDVQMLPELLQHVAEENENVTVENITVTEENIKVTEENVSVTKEIVIVLGTQDDENVPVTKETVNIIVTKEDGNMFCQEEKISQRKVSFHKTDLDQTRNGPCGDEFDALTHDLSLNLLFEGFDELQKSTPSDVIGSAEPSQAIEKNIVIDRVRAATITVPLVINKVETKAVIDTGAGGDSFE</sequence>
<evidence type="ECO:0000313" key="4">
    <source>
        <dbReference type="Proteomes" id="UP000683360"/>
    </source>
</evidence>
<dbReference type="GO" id="GO:0004190">
    <property type="term" value="F:aspartic-type endopeptidase activity"/>
    <property type="evidence" value="ECO:0007669"/>
    <property type="project" value="InterPro"/>
</dbReference>
<comment type="caution">
    <text evidence="3">The sequence shown here is derived from an EMBL/GenBank/DDBJ whole genome shotgun (WGS) entry which is preliminary data.</text>
</comment>
<accession>A0A8S3VMD7</accession>
<evidence type="ECO:0000313" key="3">
    <source>
        <dbReference type="EMBL" id="CAG2254856.1"/>
    </source>
</evidence>
<name>A0A8S3VMD7_MYTED</name>
<dbReference type="Proteomes" id="UP000683360">
    <property type="component" value="Unassembled WGS sequence"/>
</dbReference>
<evidence type="ECO:0000259" key="2">
    <source>
        <dbReference type="PROSITE" id="PS50175"/>
    </source>
</evidence>
<proteinExistence type="predicted"/>
<dbReference type="AlphaFoldDB" id="A0A8S3VMD7"/>
<evidence type="ECO:0000256" key="1">
    <source>
        <dbReference type="ARBA" id="ARBA00022801"/>
    </source>
</evidence>
<keyword evidence="4" id="KW-1185">Reference proteome</keyword>
<dbReference type="OrthoDB" id="6184813at2759"/>
<dbReference type="SUPFAM" id="SSF50630">
    <property type="entry name" value="Acid proteases"/>
    <property type="match status" value="1"/>
</dbReference>
<dbReference type="GO" id="GO:0006508">
    <property type="term" value="P:proteolysis"/>
    <property type="evidence" value="ECO:0007669"/>
    <property type="project" value="InterPro"/>
</dbReference>
<dbReference type="PROSITE" id="PS50175">
    <property type="entry name" value="ASP_PROT_RETROV"/>
    <property type="match status" value="1"/>
</dbReference>
<keyword evidence="1" id="KW-0378">Hydrolase</keyword>
<feature type="domain" description="Peptidase A2" evidence="2">
    <location>
        <begin position="90"/>
        <end position="171"/>
    </location>
</feature>
<dbReference type="Gene3D" id="2.40.70.10">
    <property type="entry name" value="Acid Proteases"/>
    <property type="match status" value="1"/>
</dbReference>
<dbReference type="InterPro" id="IPR001995">
    <property type="entry name" value="Peptidase_A2_cat"/>
</dbReference>
<dbReference type="InterPro" id="IPR021109">
    <property type="entry name" value="Peptidase_aspartic_dom_sf"/>
</dbReference>
<dbReference type="EMBL" id="CAJPWZ010003256">
    <property type="protein sequence ID" value="CAG2254856.1"/>
    <property type="molecule type" value="Genomic_DNA"/>
</dbReference>
<protein>
    <recommendedName>
        <fullName evidence="2">Peptidase A2 domain-containing protein</fullName>
    </recommendedName>
</protein>
<organism evidence="3 4">
    <name type="scientific">Mytilus edulis</name>
    <name type="common">Blue mussel</name>
    <dbReference type="NCBI Taxonomy" id="6550"/>
    <lineage>
        <taxon>Eukaryota</taxon>
        <taxon>Metazoa</taxon>
        <taxon>Spiralia</taxon>
        <taxon>Lophotrochozoa</taxon>
        <taxon>Mollusca</taxon>
        <taxon>Bivalvia</taxon>
        <taxon>Autobranchia</taxon>
        <taxon>Pteriomorphia</taxon>
        <taxon>Mytilida</taxon>
        <taxon>Mytiloidea</taxon>
        <taxon>Mytilidae</taxon>
        <taxon>Mytilinae</taxon>
        <taxon>Mytilus</taxon>
    </lineage>
</organism>